<comment type="subcellular location">
    <subcellularLocation>
        <location evidence="1">Endoplasmic reticulum</location>
    </subcellularLocation>
</comment>
<gene>
    <name evidence="15" type="ORF">J3Q64DRAFT_1763788</name>
</gene>
<name>A0ABR3ANY7_PHYBL</name>
<organism evidence="15 16">
    <name type="scientific">Phycomyces blakesleeanus</name>
    <dbReference type="NCBI Taxonomy" id="4837"/>
    <lineage>
        <taxon>Eukaryota</taxon>
        <taxon>Fungi</taxon>
        <taxon>Fungi incertae sedis</taxon>
        <taxon>Mucoromycota</taxon>
        <taxon>Mucoromycotina</taxon>
        <taxon>Mucoromycetes</taxon>
        <taxon>Mucorales</taxon>
        <taxon>Phycomycetaceae</taxon>
        <taxon>Phycomyces</taxon>
    </lineage>
</organism>
<evidence type="ECO:0000259" key="14">
    <source>
        <dbReference type="Pfam" id="PF21365"/>
    </source>
</evidence>
<evidence type="ECO:0000256" key="5">
    <source>
        <dbReference type="ARBA" id="ARBA00022801"/>
    </source>
</evidence>
<feature type="domain" description="Glycosyl hydrolase family 31 C-terminal" evidence="14">
    <location>
        <begin position="741"/>
        <end position="828"/>
    </location>
</feature>
<proteinExistence type="inferred from homology"/>
<sequence length="971" mass="111759">MAFWLECLTSFKRLHFKMRLKLTHLGRIVGITVSLASCLTLIKTVEAVKKEDFKTCSQSGFCRRNRAYADDALAQPSFKSPYIILKDSVKLGDSKVYAEVKNTETDVLLTLDLFILQDNTARIRINEKNPIKPRYDDHAQFTIANQLIDSSVHKTSRAKDGVITILLDNTNKRKVIITSEPLRIEFIVDEKPIVSLNDRGFFNFEHLRTKESHKPKMVEKTNDEGAIELVEAESEKDLWEESFKTWTDPKPNGPESFGLDVSFHGFSHVYGIPEHSSSLSLKETKGGEGSYDEPYRLYNTDVFEYAADTPMSLYGAVPFMVAHQKDMSAGVFFMNPAETWIDIVKTKPEQKNTAQKAFSFGKKVEDTKSTQTHWMTEAGVLDLFVFLGPSTKDILRQYHAITGTPSMPQMFAIGYHQSRWNYINQRDVLEVDSQFDKHDIPYDVIWLDIEYTDEKKYFTWDIPKFPDAIKMEEELEHKGRKLVTIIDPHIKRDDNYHICQTAKDNGYFVQQPSGGDYEAWCWPGQSSWVDFSSPAAREWWKSEFGFDKFKGTRENVHIWNDMNEPSVFNGPEITMQKEMIHYGKWEHRVLHNLYSVLTHYSTAEGIKERTKVAQRPFVLSRGFYAGTQRYGPIWTGDNMVDWESLYYTNPMILSNSIAGISFSGADVPGFFGNPSPELLVRWYQAAVFQPFFRGHAHIDTKRREPYLLDEPYRSITRASLRERYALLPYWYTLFFEAHKTGVPMMRPMFMEFPEDEALFTTEDQFMLGSGMLVKPVTSEGTFAAEIYFPGDQPWYDTQTFEKIQHNGYKTVEAPIEKVPAYYRGGHIIPRRERARRSTSGMKLDPFTLVIALDNKGQAHGELYLDDGETYDFESGAYVRTQFIYNNGVLTSKNLHEDPSSDAATKYAASIKDVRIERIRLLGVEQPEHIHVVHPDATRTPVSFEYSVATGYLTIKDPKTLVSQGGWRIEIQ</sequence>
<dbReference type="InterPro" id="IPR033403">
    <property type="entry name" value="DUF5110"/>
</dbReference>
<dbReference type="InterPro" id="IPR017853">
    <property type="entry name" value="GH"/>
</dbReference>
<evidence type="ECO:0000313" key="15">
    <source>
        <dbReference type="EMBL" id="KAL0079106.1"/>
    </source>
</evidence>
<dbReference type="CDD" id="cd06603">
    <property type="entry name" value="GH31_GANC_GANAB_alpha"/>
    <property type="match status" value="1"/>
</dbReference>
<accession>A0ABR3ANY7</accession>
<comment type="similarity">
    <text evidence="3 10">Belongs to the glycosyl hydrolase 31 family.</text>
</comment>
<evidence type="ECO:0000259" key="12">
    <source>
        <dbReference type="Pfam" id="PF13802"/>
    </source>
</evidence>
<evidence type="ECO:0000256" key="4">
    <source>
        <dbReference type="ARBA" id="ARBA00022729"/>
    </source>
</evidence>
<keyword evidence="6" id="KW-0256">Endoplasmic reticulum</keyword>
<reference evidence="15 16" key="1">
    <citation type="submission" date="2024-04" db="EMBL/GenBank/DDBJ databases">
        <title>Symmetric and asymmetric DNA N6-adenine methylation regulates different biological responses in Mucorales.</title>
        <authorList>
            <consortium name="Lawrence Berkeley National Laboratory"/>
            <person name="Lax C."/>
            <person name="Mondo S.J."/>
            <person name="Osorio-Concepcion M."/>
            <person name="Muszewska A."/>
            <person name="Corrochano-Luque M."/>
            <person name="Gutierrez G."/>
            <person name="Riley R."/>
            <person name="Lipzen A."/>
            <person name="Guo J."/>
            <person name="Hundley H."/>
            <person name="Amirebrahimi M."/>
            <person name="Ng V."/>
            <person name="Lorenzo-Gutierrez D."/>
            <person name="Binder U."/>
            <person name="Yang J."/>
            <person name="Song Y."/>
            <person name="Canovas D."/>
            <person name="Navarro E."/>
            <person name="Freitag M."/>
            <person name="Gabaldon T."/>
            <person name="Grigoriev I.V."/>
            <person name="Corrochano L.M."/>
            <person name="Nicolas F.E."/>
            <person name="Garre V."/>
        </authorList>
    </citation>
    <scope>NUCLEOTIDE SEQUENCE [LARGE SCALE GENOMIC DNA]</scope>
    <source>
        <strain evidence="15 16">L51</strain>
    </source>
</reference>
<keyword evidence="7" id="KW-0325">Glycoprotein</keyword>
<evidence type="ECO:0000256" key="2">
    <source>
        <dbReference type="ARBA" id="ARBA00004833"/>
    </source>
</evidence>
<evidence type="ECO:0000256" key="3">
    <source>
        <dbReference type="ARBA" id="ARBA00007806"/>
    </source>
</evidence>
<evidence type="ECO:0000259" key="13">
    <source>
        <dbReference type="Pfam" id="PF17137"/>
    </source>
</evidence>
<dbReference type="InterPro" id="IPR011013">
    <property type="entry name" value="Gal_mutarotase_sf_dom"/>
</dbReference>
<feature type="domain" description="DUF5110" evidence="13">
    <location>
        <begin position="847"/>
        <end position="886"/>
    </location>
</feature>
<dbReference type="CDD" id="cd14752">
    <property type="entry name" value="GH31_N"/>
    <property type="match status" value="1"/>
</dbReference>
<dbReference type="InterPro" id="IPR000322">
    <property type="entry name" value="Glyco_hydro_31_TIM"/>
</dbReference>
<keyword evidence="5 10" id="KW-0378">Hydrolase</keyword>
<evidence type="ECO:0000256" key="1">
    <source>
        <dbReference type="ARBA" id="ARBA00004240"/>
    </source>
</evidence>
<dbReference type="Pfam" id="PF17137">
    <property type="entry name" value="DUF5110"/>
    <property type="match status" value="1"/>
</dbReference>
<dbReference type="PANTHER" id="PTHR22762">
    <property type="entry name" value="ALPHA-GLUCOSIDASE"/>
    <property type="match status" value="1"/>
</dbReference>
<evidence type="ECO:0000256" key="8">
    <source>
        <dbReference type="ARBA" id="ARBA00023295"/>
    </source>
</evidence>
<dbReference type="Gene3D" id="2.60.40.1760">
    <property type="entry name" value="glycosyl hydrolase (family 31)"/>
    <property type="match status" value="1"/>
</dbReference>
<dbReference type="EMBL" id="JBCLYO010000023">
    <property type="protein sequence ID" value="KAL0079106.1"/>
    <property type="molecule type" value="Genomic_DNA"/>
</dbReference>
<dbReference type="Gene3D" id="3.20.20.80">
    <property type="entry name" value="Glycosidases"/>
    <property type="match status" value="2"/>
</dbReference>
<dbReference type="Pfam" id="PF13802">
    <property type="entry name" value="Gal_mutarotas_2"/>
    <property type="match status" value="1"/>
</dbReference>
<dbReference type="PANTHER" id="PTHR22762:SF54">
    <property type="entry name" value="BCDNA.GH04962"/>
    <property type="match status" value="1"/>
</dbReference>
<keyword evidence="8 10" id="KW-0326">Glycosidase</keyword>
<dbReference type="SUPFAM" id="SSF51011">
    <property type="entry name" value="Glycosyl hydrolase domain"/>
    <property type="match status" value="1"/>
</dbReference>
<dbReference type="Pfam" id="PF01055">
    <property type="entry name" value="Glyco_hydro_31_2nd"/>
    <property type="match status" value="1"/>
</dbReference>
<evidence type="ECO:0000256" key="10">
    <source>
        <dbReference type="RuleBase" id="RU361185"/>
    </source>
</evidence>
<dbReference type="Pfam" id="PF21365">
    <property type="entry name" value="Glyco_hydro_31_3rd"/>
    <property type="match status" value="1"/>
</dbReference>
<dbReference type="InterPro" id="IPR013780">
    <property type="entry name" value="Glyco_hydro_b"/>
</dbReference>
<keyword evidence="4" id="KW-0732">Signal</keyword>
<evidence type="ECO:0000256" key="6">
    <source>
        <dbReference type="ARBA" id="ARBA00022824"/>
    </source>
</evidence>
<keyword evidence="16" id="KW-1185">Reference proteome</keyword>
<dbReference type="InterPro" id="IPR048395">
    <property type="entry name" value="Glyco_hydro_31_C"/>
</dbReference>
<dbReference type="SUPFAM" id="SSF51445">
    <property type="entry name" value="(Trans)glycosidases"/>
    <property type="match status" value="1"/>
</dbReference>
<dbReference type="SUPFAM" id="SSF74650">
    <property type="entry name" value="Galactose mutarotase-like"/>
    <property type="match status" value="1"/>
</dbReference>
<evidence type="ECO:0000256" key="9">
    <source>
        <dbReference type="ARBA" id="ARBA00042895"/>
    </source>
</evidence>
<comment type="caution">
    <text evidence="15">The sequence shown here is derived from an EMBL/GenBank/DDBJ whole genome shotgun (WGS) entry which is preliminary data.</text>
</comment>
<evidence type="ECO:0000256" key="7">
    <source>
        <dbReference type="ARBA" id="ARBA00023180"/>
    </source>
</evidence>
<evidence type="ECO:0000259" key="11">
    <source>
        <dbReference type="Pfam" id="PF01055"/>
    </source>
</evidence>
<dbReference type="Proteomes" id="UP001448207">
    <property type="component" value="Unassembled WGS sequence"/>
</dbReference>
<feature type="domain" description="Glycoside hydrolase family 31 TIM barrel" evidence="11">
    <location>
        <begin position="405"/>
        <end position="733"/>
    </location>
</feature>
<feature type="domain" description="Glycoside hydrolase family 31 N-terminal" evidence="12">
    <location>
        <begin position="111"/>
        <end position="342"/>
    </location>
</feature>
<evidence type="ECO:0000313" key="16">
    <source>
        <dbReference type="Proteomes" id="UP001448207"/>
    </source>
</evidence>
<comment type="pathway">
    <text evidence="2">Glycan metabolism; N-glycan metabolism.</text>
</comment>
<protein>
    <recommendedName>
        <fullName evidence="9">Glucosidase II subunit alpha</fullName>
    </recommendedName>
</protein>
<dbReference type="Gene3D" id="2.60.40.1180">
    <property type="entry name" value="Golgi alpha-mannosidase II"/>
    <property type="match status" value="2"/>
</dbReference>
<dbReference type="InterPro" id="IPR025887">
    <property type="entry name" value="Glyco_hydro_31_N_dom"/>
</dbReference>